<evidence type="ECO:0000256" key="2">
    <source>
        <dbReference type="ARBA" id="ARBA00022723"/>
    </source>
</evidence>
<accession>Q5LUR0</accession>
<keyword evidence="3 4" id="KW-0408">Iron</keyword>
<dbReference type="PROSITE" id="PS51007">
    <property type="entry name" value="CYTC"/>
    <property type="match status" value="1"/>
</dbReference>
<evidence type="ECO:0000256" key="5">
    <source>
        <dbReference type="SAM" id="SignalP"/>
    </source>
</evidence>
<dbReference type="InterPro" id="IPR036909">
    <property type="entry name" value="Cyt_c-like_dom_sf"/>
</dbReference>
<protein>
    <submittedName>
        <fullName evidence="7">Monoheme cytochrome c SoxX</fullName>
    </submittedName>
</protein>
<gene>
    <name evidence="7" type="primary">soxX</name>
    <name evidence="7" type="ordered locus">SPO0993</name>
</gene>
<dbReference type="GO" id="GO:0046872">
    <property type="term" value="F:metal ion binding"/>
    <property type="evidence" value="ECO:0007669"/>
    <property type="project" value="UniProtKB-KW"/>
</dbReference>
<evidence type="ECO:0000259" key="6">
    <source>
        <dbReference type="PROSITE" id="PS51007"/>
    </source>
</evidence>
<keyword evidence="2 4" id="KW-0479">Metal-binding</keyword>
<reference evidence="7 8" key="1">
    <citation type="journal article" date="2004" name="Nature">
        <title>Genome sequence of Silicibacter pomeroyi reveals adaptations to the marine environment.</title>
        <authorList>
            <person name="Moran M.A."/>
            <person name="Buchan A."/>
            <person name="Gonzalez J.M."/>
            <person name="Heidelberg J.F."/>
            <person name="Whitman W.B."/>
            <person name="Kiene R.P."/>
            <person name="Henriksen J.R."/>
            <person name="King G.M."/>
            <person name="Belas R."/>
            <person name="Fuqua C."/>
            <person name="Brinkac L."/>
            <person name="Lewis M."/>
            <person name="Johri S."/>
            <person name="Weaver B."/>
            <person name="Pai G."/>
            <person name="Eisen J.A."/>
            <person name="Rahe E."/>
            <person name="Sheldon W.M."/>
            <person name="Ye W."/>
            <person name="Miller T.R."/>
            <person name="Carlton J."/>
            <person name="Rasko D.A."/>
            <person name="Paulsen I.T."/>
            <person name="Ren Q."/>
            <person name="Daugherty S.C."/>
            <person name="Deboy R.T."/>
            <person name="Dodson R.J."/>
            <person name="Durkin A.S."/>
            <person name="Madupu R."/>
            <person name="Nelson W.C."/>
            <person name="Sullivan S.A."/>
            <person name="Rosovitz M.J."/>
            <person name="Haft D.H."/>
            <person name="Selengut J."/>
            <person name="Ward N."/>
        </authorList>
    </citation>
    <scope>NUCLEOTIDE SEQUENCE [LARGE SCALE GENOMIC DNA]</scope>
    <source>
        <strain evidence="8">ATCC 700808 / DSM 15171 / DSS-3</strain>
    </source>
</reference>
<dbReference type="AlphaFoldDB" id="Q5LUR0"/>
<dbReference type="PaxDb" id="246200-SPO0993"/>
<feature type="chain" id="PRO_5004259480" evidence="5">
    <location>
        <begin position="24"/>
        <end position="161"/>
    </location>
</feature>
<evidence type="ECO:0000256" key="3">
    <source>
        <dbReference type="ARBA" id="ARBA00023004"/>
    </source>
</evidence>
<sequence>MGGHMKTTILTLAAALISGAAWAGETAPGDVVYADGAVEASLTGTPGDAANGAMVVGSKKHGNCVACHQVGALADVPFQGEIGPALDGAGSRWSEAELRGLVANAKLTFEGSMMPSFYRIDGYIRPGDAYTGKAAKGALTPLLSAQEIEDVVAFLATLKDE</sequence>
<reference evidence="7 8" key="2">
    <citation type="journal article" date="2014" name="Stand. Genomic Sci.">
        <title>An updated genome annotation for the model marine bacterium Ruegeria pomeroyi DSS-3.</title>
        <authorList>
            <person name="Rivers A.R."/>
            <person name="Smith C.B."/>
            <person name="Moran M.A."/>
        </authorList>
    </citation>
    <scope>GENOME REANNOTATION</scope>
    <source>
        <strain evidence="8">ATCC 700808 / DSM 15171 / DSS-3</strain>
    </source>
</reference>
<evidence type="ECO:0000256" key="1">
    <source>
        <dbReference type="ARBA" id="ARBA00022617"/>
    </source>
</evidence>
<feature type="signal peptide" evidence="5">
    <location>
        <begin position="1"/>
        <end position="23"/>
    </location>
</feature>
<dbReference type="Pfam" id="PF00034">
    <property type="entry name" value="Cytochrom_C"/>
    <property type="match status" value="1"/>
</dbReference>
<evidence type="ECO:0000256" key="4">
    <source>
        <dbReference type="PROSITE-ProRule" id="PRU00433"/>
    </source>
</evidence>
<proteinExistence type="predicted"/>
<dbReference type="NCBIfam" id="TIGR04485">
    <property type="entry name" value="thiosulf_SoxX"/>
    <property type="match status" value="1"/>
</dbReference>
<dbReference type="InterPro" id="IPR009056">
    <property type="entry name" value="Cyt_c-like_dom"/>
</dbReference>
<dbReference type="Gene3D" id="1.10.760.10">
    <property type="entry name" value="Cytochrome c-like domain"/>
    <property type="match status" value="1"/>
</dbReference>
<name>Q5LUR0_RUEPO</name>
<feature type="domain" description="Cytochrome c" evidence="6">
    <location>
        <begin position="47"/>
        <end position="159"/>
    </location>
</feature>
<dbReference type="Proteomes" id="UP000001023">
    <property type="component" value="Chromosome"/>
</dbReference>
<keyword evidence="5" id="KW-0732">Signal</keyword>
<dbReference type="STRING" id="246200.SPO0993"/>
<dbReference type="KEGG" id="sil:SPO0993"/>
<evidence type="ECO:0000313" key="7">
    <source>
        <dbReference type="EMBL" id="AAV94297.1"/>
    </source>
</evidence>
<keyword evidence="8" id="KW-1185">Reference proteome</keyword>
<dbReference type="eggNOG" id="COG2010">
    <property type="taxonomic scope" value="Bacteria"/>
</dbReference>
<keyword evidence="1 4" id="KW-0349">Heme</keyword>
<dbReference type="SUPFAM" id="SSF46626">
    <property type="entry name" value="Cytochrome c"/>
    <property type="match status" value="1"/>
</dbReference>
<dbReference type="EMBL" id="CP000031">
    <property type="protein sequence ID" value="AAV94297.1"/>
    <property type="molecule type" value="Genomic_DNA"/>
</dbReference>
<dbReference type="InterPro" id="IPR030999">
    <property type="entry name" value="Thiosulf_SoxX"/>
</dbReference>
<dbReference type="HOGENOM" id="CLU_114042_0_0_5"/>
<dbReference type="GO" id="GO:0009055">
    <property type="term" value="F:electron transfer activity"/>
    <property type="evidence" value="ECO:0007669"/>
    <property type="project" value="InterPro"/>
</dbReference>
<dbReference type="GO" id="GO:0020037">
    <property type="term" value="F:heme binding"/>
    <property type="evidence" value="ECO:0007669"/>
    <property type="project" value="InterPro"/>
</dbReference>
<evidence type="ECO:0000313" key="8">
    <source>
        <dbReference type="Proteomes" id="UP000001023"/>
    </source>
</evidence>
<organism evidence="7 8">
    <name type="scientific">Ruegeria pomeroyi (strain ATCC 700808 / DSM 15171 / DSS-3)</name>
    <name type="common">Silicibacter pomeroyi</name>
    <dbReference type="NCBI Taxonomy" id="246200"/>
    <lineage>
        <taxon>Bacteria</taxon>
        <taxon>Pseudomonadati</taxon>
        <taxon>Pseudomonadota</taxon>
        <taxon>Alphaproteobacteria</taxon>
        <taxon>Rhodobacterales</taxon>
        <taxon>Roseobacteraceae</taxon>
        <taxon>Ruegeria</taxon>
    </lineage>
</organism>